<dbReference type="SUPFAM" id="SSF51905">
    <property type="entry name" value="FAD/NAD(P)-binding domain"/>
    <property type="match status" value="1"/>
</dbReference>
<protein>
    <submittedName>
        <fullName evidence="1">Uncharacterized protein</fullName>
    </submittedName>
</protein>
<name>A0A382IN21_9ZZZZ</name>
<dbReference type="InterPro" id="IPR040156">
    <property type="entry name" value="ETF-QO"/>
</dbReference>
<dbReference type="AlphaFoldDB" id="A0A382IN21"/>
<feature type="non-terminal residue" evidence="1">
    <location>
        <position position="70"/>
    </location>
</feature>
<dbReference type="InterPro" id="IPR036188">
    <property type="entry name" value="FAD/NAD-bd_sf"/>
</dbReference>
<dbReference type="PANTHER" id="PTHR10617">
    <property type="entry name" value="ELECTRON TRANSFER FLAVOPROTEIN-UBIQUINONE OXIDOREDUCTASE"/>
    <property type="match status" value="1"/>
</dbReference>
<dbReference type="EMBL" id="UINC01068023">
    <property type="protein sequence ID" value="SVC00273.1"/>
    <property type="molecule type" value="Genomic_DNA"/>
</dbReference>
<accession>A0A382IN21</accession>
<gene>
    <name evidence="1" type="ORF">METZ01_LOCUS253127</name>
</gene>
<reference evidence="1" key="1">
    <citation type="submission" date="2018-05" db="EMBL/GenBank/DDBJ databases">
        <authorList>
            <person name="Lanie J.A."/>
            <person name="Ng W.-L."/>
            <person name="Kazmierczak K.M."/>
            <person name="Andrzejewski T.M."/>
            <person name="Davidsen T.M."/>
            <person name="Wayne K.J."/>
            <person name="Tettelin H."/>
            <person name="Glass J.I."/>
            <person name="Rusch D."/>
            <person name="Podicherti R."/>
            <person name="Tsui H.-C.T."/>
            <person name="Winkler M.E."/>
        </authorList>
    </citation>
    <scope>NUCLEOTIDE SEQUENCE</scope>
</reference>
<dbReference type="Pfam" id="PF13450">
    <property type="entry name" value="NAD_binding_8"/>
    <property type="match status" value="1"/>
</dbReference>
<dbReference type="Gene3D" id="3.50.50.60">
    <property type="entry name" value="FAD/NAD(P)-binding domain"/>
    <property type="match status" value="1"/>
</dbReference>
<dbReference type="PANTHER" id="PTHR10617:SF107">
    <property type="entry name" value="ELECTRON TRANSFER FLAVOPROTEIN-UBIQUINONE OXIDOREDUCTASE, MITOCHONDRIAL"/>
    <property type="match status" value="1"/>
</dbReference>
<dbReference type="GO" id="GO:0004174">
    <property type="term" value="F:electron-transferring-flavoprotein dehydrogenase activity"/>
    <property type="evidence" value="ECO:0007669"/>
    <property type="project" value="InterPro"/>
</dbReference>
<proteinExistence type="predicted"/>
<dbReference type="PRINTS" id="PR00411">
    <property type="entry name" value="PNDRDTASEI"/>
</dbReference>
<organism evidence="1">
    <name type="scientific">marine metagenome</name>
    <dbReference type="NCBI Taxonomy" id="408172"/>
    <lineage>
        <taxon>unclassified sequences</taxon>
        <taxon>metagenomes</taxon>
        <taxon>ecological metagenomes</taxon>
    </lineage>
</organism>
<sequence length="70" mass="7349">MQDTIETAQRESMEVDVLIVGGGPAGLATACRLMQLSEENNQALQVVILEKAAEIGGHTLSGAVIETRAL</sequence>
<evidence type="ECO:0000313" key="1">
    <source>
        <dbReference type="EMBL" id="SVC00273.1"/>
    </source>
</evidence>